<evidence type="ECO:0000256" key="6">
    <source>
        <dbReference type="ARBA" id="ARBA00022840"/>
    </source>
</evidence>
<feature type="domain" description="Disease resistance protein winged helix" evidence="8">
    <location>
        <begin position="351"/>
        <end position="421"/>
    </location>
</feature>
<keyword evidence="6" id="KW-0067">ATP-binding</keyword>
<evidence type="ECO:0000259" key="9">
    <source>
        <dbReference type="Pfam" id="PF23598"/>
    </source>
</evidence>
<dbReference type="PANTHER" id="PTHR23155">
    <property type="entry name" value="DISEASE RESISTANCE PROTEIN RP"/>
    <property type="match status" value="1"/>
</dbReference>
<reference evidence="11" key="1">
    <citation type="submission" date="2024-07" db="EMBL/GenBank/DDBJ databases">
        <title>Two chromosome-level genome assemblies of Korean endemic species Abeliophyllum distichum and Forsythia ovata (Oleaceae).</title>
        <authorList>
            <person name="Jang H."/>
        </authorList>
    </citation>
    <scope>NUCLEOTIDE SEQUENCE [LARGE SCALE GENOMIC DNA]</scope>
</reference>
<proteinExistence type="inferred from homology"/>
<comment type="similarity">
    <text evidence="1">Belongs to the disease resistance NB-LRR family.</text>
</comment>
<organism evidence="10 11">
    <name type="scientific">Abeliophyllum distichum</name>
    <dbReference type="NCBI Taxonomy" id="126358"/>
    <lineage>
        <taxon>Eukaryota</taxon>
        <taxon>Viridiplantae</taxon>
        <taxon>Streptophyta</taxon>
        <taxon>Embryophyta</taxon>
        <taxon>Tracheophyta</taxon>
        <taxon>Spermatophyta</taxon>
        <taxon>Magnoliopsida</taxon>
        <taxon>eudicotyledons</taxon>
        <taxon>Gunneridae</taxon>
        <taxon>Pentapetalae</taxon>
        <taxon>asterids</taxon>
        <taxon>lamiids</taxon>
        <taxon>Lamiales</taxon>
        <taxon>Oleaceae</taxon>
        <taxon>Forsythieae</taxon>
        <taxon>Abeliophyllum</taxon>
    </lineage>
</organism>
<dbReference type="PANTHER" id="PTHR23155:SF1205">
    <property type="entry name" value="DISEASE RESISTANCE PROTEIN RPM1"/>
    <property type="match status" value="1"/>
</dbReference>
<dbReference type="Gene3D" id="3.80.10.10">
    <property type="entry name" value="Ribonuclease Inhibitor"/>
    <property type="match status" value="1"/>
</dbReference>
<dbReference type="Proteomes" id="UP001604336">
    <property type="component" value="Unassembled WGS sequence"/>
</dbReference>
<keyword evidence="2" id="KW-0433">Leucine-rich repeat</keyword>
<dbReference type="Gene3D" id="1.20.5.4130">
    <property type="match status" value="1"/>
</dbReference>
<keyword evidence="5" id="KW-0611">Plant defense</keyword>
<dbReference type="PRINTS" id="PR00364">
    <property type="entry name" value="DISEASERSIST"/>
</dbReference>
<evidence type="ECO:0000259" key="7">
    <source>
        <dbReference type="Pfam" id="PF00931"/>
    </source>
</evidence>
<dbReference type="Pfam" id="PF23598">
    <property type="entry name" value="LRR_14"/>
    <property type="match status" value="1"/>
</dbReference>
<dbReference type="InterPro" id="IPR002182">
    <property type="entry name" value="NB-ARC"/>
</dbReference>
<dbReference type="InterPro" id="IPR044974">
    <property type="entry name" value="Disease_R_plants"/>
</dbReference>
<evidence type="ECO:0000313" key="11">
    <source>
        <dbReference type="Proteomes" id="UP001604336"/>
    </source>
</evidence>
<dbReference type="InterPro" id="IPR042197">
    <property type="entry name" value="Apaf_helical"/>
</dbReference>
<dbReference type="Gene3D" id="1.10.8.430">
    <property type="entry name" value="Helical domain of apoptotic protease-activating factors"/>
    <property type="match status" value="1"/>
</dbReference>
<keyword evidence="11" id="KW-1185">Reference proteome</keyword>
<evidence type="ECO:0000256" key="4">
    <source>
        <dbReference type="ARBA" id="ARBA00022741"/>
    </source>
</evidence>
<keyword evidence="4" id="KW-0547">Nucleotide-binding</keyword>
<feature type="domain" description="NB-ARC" evidence="7">
    <location>
        <begin position="89"/>
        <end position="261"/>
    </location>
</feature>
<comment type="caution">
    <text evidence="10">The sequence shown here is derived from an EMBL/GenBank/DDBJ whole genome shotgun (WGS) entry which is preliminary data.</text>
</comment>
<evidence type="ECO:0000256" key="2">
    <source>
        <dbReference type="ARBA" id="ARBA00022614"/>
    </source>
</evidence>
<evidence type="ECO:0000313" key="10">
    <source>
        <dbReference type="EMBL" id="KAL2472218.1"/>
    </source>
</evidence>
<dbReference type="InterPro" id="IPR027417">
    <property type="entry name" value="P-loop_NTPase"/>
</dbReference>
<dbReference type="EMBL" id="JBFOLK010000012">
    <property type="protein sequence ID" value="KAL2472218.1"/>
    <property type="molecule type" value="Genomic_DNA"/>
</dbReference>
<dbReference type="SUPFAM" id="SSF52058">
    <property type="entry name" value="L domain-like"/>
    <property type="match status" value="1"/>
</dbReference>
<accession>A0ABD1Q7Q0</accession>
<protein>
    <submittedName>
        <fullName evidence="10">Disease resistance protein RPM1</fullName>
    </submittedName>
</protein>
<dbReference type="Gene3D" id="1.10.10.10">
    <property type="entry name" value="Winged helix-like DNA-binding domain superfamily/Winged helix DNA-binding domain"/>
    <property type="match status" value="1"/>
</dbReference>
<dbReference type="GO" id="GO:0051607">
    <property type="term" value="P:defense response to virus"/>
    <property type="evidence" value="ECO:0007669"/>
    <property type="project" value="UniProtKB-ARBA"/>
</dbReference>
<name>A0ABD1Q7Q0_9LAMI</name>
<dbReference type="FunFam" id="3.40.50.300:FF:001091">
    <property type="entry name" value="Probable disease resistance protein At1g61300"/>
    <property type="match status" value="1"/>
</dbReference>
<dbReference type="InterPro" id="IPR058922">
    <property type="entry name" value="WHD_DRP"/>
</dbReference>
<sequence>MTETAVKILVLSIDLLLQKQGFAIGGVQHQVSKIKLELESMRSFLRDAESHIEEDSAGLHHALNYAQNIGETSFFVEGSEVVGIDEESDCLLKFLTEGENQRTVISIVGMAGSGKTTLAAHAYNSHGVKKCFDCYAWVSVSQNYMIEGLLRKMINEFYNGIEKFVSPSLSTTNYKLLVETLVNFLPGKKYMIVLDDVWTSSLSRQVSDALPHNGNGSRVIITTQKEDIASYPYGVGSHVLHSQPLSKNNAWKLFCKKAFCNEPGRRCHPDLEDIARTLVEKCDGLPLAILALGGLMASKDMSELKWKEVHDSLSWHISNNSLLDEVKTILLLSFKDLPYYLKNCLLYCCRFPIDHWAGAGRLIRMWMAEGFLEERKGLSPEHVGKIYLKELISRNLLQVEKHNTFMRPKLCKLHDLMWELARSVSEKEHFLSIYDPEDSNEEISARHLSIHTSMLQLEHDMRHVRSFSAFNIQATLPFGNLLLRFPLLRMIELRNTPIDNVPKTIGKLFHLRCFSLRGTKIKELPNSIGRLGNLQTLDIQRTQVKELPKGIKYLHNLRHLLSYGDSTKDYLFHYIEGVIVVSSILKLKKLQVVNCLKANANIVRDIGNLTQLRRLELTNVKKEERTDLCTSIENLKSLHHLLLMASSEDEYLQIDQLSSTPLVLRNLTLVGRLYRVPRWFNKLRNVKHLHLHWSQLAEDPIPYISELRVLERLTLINAYTHDKKQLSFEAGFSRLEDLNLEKFPELVEIVI</sequence>
<evidence type="ECO:0000256" key="3">
    <source>
        <dbReference type="ARBA" id="ARBA00022737"/>
    </source>
</evidence>
<dbReference type="FunFam" id="1.10.10.10:FF:000322">
    <property type="entry name" value="Probable disease resistance protein At1g63360"/>
    <property type="match status" value="1"/>
</dbReference>
<evidence type="ECO:0000259" key="8">
    <source>
        <dbReference type="Pfam" id="PF23559"/>
    </source>
</evidence>
<keyword evidence="3" id="KW-0677">Repeat</keyword>
<dbReference type="AlphaFoldDB" id="A0ABD1Q7Q0"/>
<dbReference type="InterPro" id="IPR055414">
    <property type="entry name" value="LRR_R13L4/SHOC2-like"/>
</dbReference>
<dbReference type="Gene3D" id="3.40.50.300">
    <property type="entry name" value="P-loop containing nucleotide triphosphate hydrolases"/>
    <property type="match status" value="1"/>
</dbReference>
<dbReference type="SUPFAM" id="SSF52540">
    <property type="entry name" value="P-loop containing nucleoside triphosphate hydrolases"/>
    <property type="match status" value="1"/>
</dbReference>
<evidence type="ECO:0000256" key="1">
    <source>
        <dbReference type="ARBA" id="ARBA00008894"/>
    </source>
</evidence>
<dbReference type="Pfam" id="PF00931">
    <property type="entry name" value="NB-ARC"/>
    <property type="match status" value="1"/>
</dbReference>
<gene>
    <name evidence="10" type="ORF">Adt_40354</name>
</gene>
<dbReference type="InterPro" id="IPR032675">
    <property type="entry name" value="LRR_dom_sf"/>
</dbReference>
<dbReference type="Pfam" id="PF23559">
    <property type="entry name" value="WHD_DRP"/>
    <property type="match status" value="1"/>
</dbReference>
<dbReference type="GO" id="GO:0005524">
    <property type="term" value="F:ATP binding"/>
    <property type="evidence" value="ECO:0007669"/>
    <property type="project" value="UniProtKB-KW"/>
</dbReference>
<dbReference type="FunFam" id="1.10.8.430:FF:000003">
    <property type="entry name" value="Probable disease resistance protein At5g66910"/>
    <property type="match status" value="1"/>
</dbReference>
<feature type="domain" description="Disease resistance R13L4/SHOC-2-like LRR" evidence="9">
    <location>
        <begin position="463"/>
        <end position="741"/>
    </location>
</feature>
<evidence type="ECO:0000256" key="5">
    <source>
        <dbReference type="ARBA" id="ARBA00022821"/>
    </source>
</evidence>
<dbReference type="InterPro" id="IPR036388">
    <property type="entry name" value="WH-like_DNA-bd_sf"/>
</dbReference>